<evidence type="ECO:0000313" key="3">
    <source>
        <dbReference type="Proteomes" id="UP000297245"/>
    </source>
</evidence>
<proteinExistence type="predicted"/>
<feature type="non-terminal residue" evidence="1">
    <location>
        <position position="1"/>
    </location>
</feature>
<name>A0A4S8KIN7_DENBC</name>
<dbReference type="EMBL" id="ML182553">
    <property type="protein sequence ID" value="THU75249.1"/>
    <property type="molecule type" value="Genomic_DNA"/>
</dbReference>
<dbReference type="OrthoDB" id="6613063at2759"/>
<accession>A0A4S8KIN7</accession>
<evidence type="ECO:0000313" key="2">
    <source>
        <dbReference type="EMBL" id="THU75424.1"/>
    </source>
</evidence>
<sequence>LLHIVQSIRDFGPPSCYWAFPMERYCGTLTPDIRSRRFPFSSLDRSVVERALLTQISLNY</sequence>
<reference evidence="1 3" key="1">
    <citation type="journal article" date="2019" name="Nat. Ecol. Evol.">
        <title>Megaphylogeny resolves global patterns of mushroom evolution.</title>
        <authorList>
            <person name="Varga T."/>
            <person name="Krizsan K."/>
            <person name="Foldi C."/>
            <person name="Dima B."/>
            <person name="Sanchez-Garcia M."/>
            <person name="Sanchez-Ramirez S."/>
            <person name="Szollosi G.J."/>
            <person name="Szarkandi J.G."/>
            <person name="Papp V."/>
            <person name="Albert L."/>
            <person name="Andreopoulos W."/>
            <person name="Angelini C."/>
            <person name="Antonin V."/>
            <person name="Barry K.W."/>
            <person name="Bougher N.L."/>
            <person name="Buchanan P."/>
            <person name="Buyck B."/>
            <person name="Bense V."/>
            <person name="Catcheside P."/>
            <person name="Chovatia M."/>
            <person name="Cooper J."/>
            <person name="Damon W."/>
            <person name="Desjardin D."/>
            <person name="Finy P."/>
            <person name="Geml J."/>
            <person name="Haridas S."/>
            <person name="Hughes K."/>
            <person name="Justo A."/>
            <person name="Karasinski D."/>
            <person name="Kautmanova I."/>
            <person name="Kiss B."/>
            <person name="Kocsube S."/>
            <person name="Kotiranta H."/>
            <person name="LaButti K.M."/>
            <person name="Lechner B.E."/>
            <person name="Liimatainen K."/>
            <person name="Lipzen A."/>
            <person name="Lukacs Z."/>
            <person name="Mihaltcheva S."/>
            <person name="Morgado L.N."/>
            <person name="Niskanen T."/>
            <person name="Noordeloos M.E."/>
            <person name="Ohm R.A."/>
            <person name="Ortiz-Santana B."/>
            <person name="Ovrebo C."/>
            <person name="Racz N."/>
            <person name="Riley R."/>
            <person name="Savchenko A."/>
            <person name="Shiryaev A."/>
            <person name="Soop K."/>
            <person name="Spirin V."/>
            <person name="Szebenyi C."/>
            <person name="Tomsovsky M."/>
            <person name="Tulloss R.E."/>
            <person name="Uehling J."/>
            <person name="Grigoriev I.V."/>
            <person name="Vagvolgyi C."/>
            <person name="Papp T."/>
            <person name="Martin F.M."/>
            <person name="Miettinen O."/>
            <person name="Hibbett D.S."/>
            <person name="Nagy L.G."/>
        </authorList>
    </citation>
    <scope>NUCLEOTIDE SEQUENCE [LARGE SCALE GENOMIC DNA]</scope>
    <source>
        <strain evidence="1 3">CBS 962.96</strain>
    </source>
</reference>
<dbReference type="Proteomes" id="UP000297245">
    <property type="component" value="Unassembled WGS sequence"/>
</dbReference>
<organism evidence="1 3">
    <name type="scientific">Dendrothele bispora (strain CBS 962.96)</name>
    <dbReference type="NCBI Taxonomy" id="1314807"/>
    <lineage>
        <taxon>Eukaryota</taxon>
        <taxon>Fungi</taxon>
        <taxon>Dikarya</taxon>
        <taxon>Basidiomycota</taxon>
        <taxon>Agaricomycotina</taxon>
        <taxon>Agaricomycetes</taxon>
        <taxon>Agaricomycetidae</taxon>
        <taxon>Agaricales</taxon>
        <taxon>Agaricales incertae sedis</taxon>
        <taxon>Dendrothele</taxon>
    </lineage>
</organism>
<feature type="non-terminal residue" evidence="1">
    <location>
        <position position="60"/>
    </location>
</feature>
<protein>
    <submittedName>
        <fullName evidence="1">Uncharacterized protein</fullName>
    </submittedName>
</protein>
<gene>
    <name evidence="1" type="ORF">K435DRAFT_560974</name>
    <name evidence="2" type="ORF">K435DRAFT_618060</name>
</gene>
<dbReference type="EMBL" id="ML182164">
    <property type="protein sequence ID" value="THU75424.1"/>
    <property type="molecule type" value="Genomic_DNA"/>
</dbReference>
<evidence type="ECO:0000313" key="1">
    <source>
        <dbReference type="EMBL" id="THU75249.1"/>
    </source>
</evidence>
<keyword evidence="3" id="KW-1185">Reference proteome</keyword>
<dbReference type="AlphaFoldDB" id="A0A4S8KIN7"/>